<evidence type="ECO:0000256" key="5">
    <source>
        <dbReference type="ARBA" id="ARBA00022695"/>
    </source>
</evidence>
<keyword evidence="5 7" id="KW-0548">Nucleotidyltransferase</keyword>
<evidence type="ECO:0000313" key="9">
    <source>
        <dbReference type="EMBL" id="SMC55947.1"/>
    </source>
</evidence>
<feature type="domain" description="Nucleotidyl transferase" evidence="8">
    <location>
        <begin position="10"/>
        <end position="264"/>
    </location>
</feature>
<comment type="catalytic activity">
    <reaction evidence="6 7">
        <text>alpha-D-glucose 1-phosphate + UTP + H(+) = UDP-alpha-D-glucose + diphosphate</text>
        <dbReference type="Rhea" id="RHEA:19889"/>
        <dbReference type="ChEBI" id="CHEBI:15378"/>
        <dbReference type="ChEBI" id="CHEBI:33019"/>
        <dbReference type="ChEBI" id="CHEBI:46398"/>
        <dbReference type="ChEBI" id="CHEBI:58601"/>
        <dbReference type="ChEBI" id="CHEBI:58885"/>
        <dbReference type="EC" id="2.7.7.9"/>
    </reaction>
</comment>
<dbReference type="RefSeq" id="WP_084067374.1">
    <property type="nucleotide sequence ID" value="NZ_FWXY01000004.1"/>
</dbReference>
<dbReference type="Proteomes" id="UP000192418">
    <property type="component" value="Unassembled WGS sequence"/>
</dbReference>
<name>A0A1W2A5K3_9BACT</name>
<dbReference type="InterPro" id="IPR029044">
    <property type="entry name" value="Nucleotide-diphossugar_trans"/>
</dbReference>
<protein>
    <recommendedName>
        <fullName evidence="3 7">UTP--glucose-1-phosphate uridylyltransferase</fullName>
        <ecNumber evidence="2 7">2.7.7.9</ecNumber>
    </recommendedName>
    <alternativeName>
        <fullName evidence="7">UDP-glucose pyrophosphorylase</fullName>
    </alternativeName>
</protein>
<evidence type="ECO:0000313" key="10">
    <source>
        <dbReference type="Proteomes" id="UP000192418"/>
    </source>
</evidence>
<dbReference type="InterPro" id="IPR005835">
    <property type="entry name" value="NTP_transferase_dom"/>
</dbReference>
<dbReference type="InterPro" id="IPR005771">
    <property type="entry name" value="GalU_uridylyltTrfase_bac/arc"/>
</dbReference>
<dbReference type="NCBIfam" id="TIGR01099">
    <property type="entry name" value="galU"/>
    <property type="match status" value="1"/>
</dbReference>
<evidence type="ECO:0000256" key="7">
    <source>
        <dbReference type="RuleBase" id="RU361259"/>
    </source>
</evidence>
<dbReference type="EC" id="2.7.7.9" evidence="2 7"/>
<dbReference type="CDD" id="cd02541">
    <property type="entry name" value="UGPase_prokaryotic"/>
    <property type="match status" value="1"/>
</dbReference>
<accession>A0A1W2A5K3</accession>
<comment type="similarity">
    <text evidence="1 7">Belongs to the UDPGP type 2 family.</text>
</comment>
<dbReference type="PANTHER" id="PTHR43197:SF1">
    <property type="entry name" value="UTP--GLUCOSE-1-PHOSPHATE URIDYLYLTRANSFERASE"/>
    <property type="match status" value="1"/>
</dbReference>
<evidence type="ECO:0000256" key="2">
    <source>
        <dbReference type="ARBA" id="ARBA00012415"/>
    </source>
</evidence>
<dbReference type="PANTHER" id="PTHR43197">
    <property type="entry name" value="UTP--GLUCOSE-1-PHOSPHATE URIDYLYLTRANSFERASE"/>
    <property type="match status" value="1"/>
</dbReference>
<dbReference type="SUPFAM" id="SSF53448">
    <property type="entry name" value="Nucleotide-diphospho-sugar transferases"/>
    <property type="match status" value="1"/>
</dbReference>
<sequence>MKIKKAVFPVAGLGTRFLPATKAMAKEMLPVVDKPIIQYAVEEAFAAGIEQIIFVTGRGKKALEDHFDRSFELEMTLKNKHKDETLGQIKKLVPPTGTIVYTRQHEPRGLGHAIWCARDIVGDEPFAVLLADDLIKSKVSVLSQMINRFDRLRATIAAVMEVPKEQTNRYGILDAQEIEDNVVRVRGMIEKPDPEDAPSNLAIVGRYILTPKIFDYLGEKELGAGGEIQLTDAMEKLLSDQPVFGYKFEGERFDCGDKAGFQMANLAFAMERPDIRGKLSHFIRNMDYDLSPGNKDTY</sequence>
<proteinExistence type="inferred from homology"/>
<evidence type="ECO:0000256" key="6">
    <source>
        <dbReference type="ARBA" id="ARBA00048128"/>
    </source>
</evidence>
<evidence type="ECO:0000259" key="8">
    <source>
        <dbReference type="Pfam" id="PF00483"/>
    </source>
</evidence>
<dbReference type="Pfam" id="PF00483">
    <property type="entry name" value="NTP_transferase"/>
    <property type="match status" value="1"/>
</dbReference>
<dbReference type="Gene3D" id="3.90.550.10">
    <property type="entry name" value="Spore Coat Polysaccharide Biosynthesis Protein SpsA, Chain A"/>
    <property type="match status" value="1"/>
</dbReference>
<organism evidence="9 10">
    <name type="scientific">Desulfocicer vacuolatum DSM 3385</name>
    <dbReference type="NCBI Taxonomy" id="1121400"/>
    <lineage>
        <taxon>Bacteria</taxon>
        <taxon>Pseudomonadati</taxon>
        <taxon>Thermodesulfobacteriota</taxon>
        <taxon>Desulfobacteria</taxon>
        <taxon>Desulfobacterales</taxon>
        <taxon>Desulfobacteraceae</taxon>
        <taxon>Desulfocicer</taxon>
    </lineage>
</organism>
<dbReference type="AlphaFoldDB" id="A0A1W2A5K3"/>
<evidence type="ECO:0000256" key="4">
    <source>
        <dbReference type="ARBA" id="ARBA00022679"/>
    </source>
</evidence>
<dbReference type="GO" id="GO:0003983">
    <property type="term" value="F:UTP:glucose-1-phosphate uridylyltransferase activity"/>
    <property type="evidence" value="ECO:0007669"/>
    <property type="project" value="UniProtKB-EC"/>
</dbReference>
<gene>
    <name evidence="9" type="ORF">SAMN02746065_104151</name>
</gene>
<evidence type="ECO:0000256" key="1">
    <source>
        <dbReference type="ARBA" id="ARBA00006890"/>
    </source>
</evidence>
<evidence type="ECO:0000256" key="3">
    <source>
        <dbReference type="ARBA" id="ARBA00019048"/>
    </source>
</evidence>
<dbReference type="EMBL" id="FWXY01000004">
    <property type="protein sequence ID" value="SMC55947.1"/>
    <property type="molecule type" value="Genomic_DNA"/>
</dbReference>
<reference evidence="9 10" key="1">
    <citation type="submission" date="2017-04" db="EMBL/GenBank/DDBJ databases">
        <authorList>
            <person name="Afonso C.L."/>
            <person name="Miller P.J."/>
            <person name="Scott M.A."/>
            <person name="Spackman E."/>
            <person name="Goraichik I."/>
            <person name="Dimitrov K.M."/>
            <person name="Suarez D.L."/>
            <person name="Swayne D.E."/>
        </authorList>
    </citation>
    <scope>NUCLEOTIDE SEQUENCE [LARGE SCALE GENOMIC DNA]</scope>
    <source>
        <strain evidence="9 10">DSM 3385</strain>
    </source>
</reference>
<keyword evidence="10" id="KW-1185">Reference proteome</keyword>
<dbReference type="STRING" id="1121400.SAMN02746065_104151"/>
<dbReference type="OrthoDB" id="9803306at2"/>
<dbReference type="GO" id="GO:0006011">
    <property type="term" value="P:UDP-alpha-D-glucose metabolic process"/>
    <property type="evidence" value="ECO:0007669"/>
    <property type="project" value="InterPro"/>
</dbReference>
<keyword evidence="4 7" id="KW-0808">Transferase</keyword>